<evidence type="ECO:0000313" key="1">
    <source>
        <dbReference type="EMBL" id="SVA12204.1"/>
    </source>
</evidence>
<sequence length="64" mass="7470">MPHVKCLQCRECKSEYPVEPLNVCEFCFGPLEVSYDYHSVAKSVSRKSIESGPNTMWRYHDFLP</sequence>
<gene>
    <name evidence="1" type="ORF">METZ01_LOCUS65058</name>
</gene>
<dbReference type="EMBL" id="UINC01004153">
    <property type="protein sequence ID" value="SVA12204.1"/>
    <property type="molecule type" value="Genomic_DNA"/>
</dbReference>
<protein>
    <recommendedName>
        <fullName evidence="2">Threonine synthase</fullName>
    </recommendedName>
</protein>
<reference evidence="1" key="1">
    <citation type="submission" date="2018-05" db="EMBL/GenBank/DDBJ databases">
        <authorList>
            <person name="Lanie J.A."/>
            <person name="Ng W.-L."/>
            <person name="Kazmierczak K.M."/>
            <person name="Andrzejewski T.M."/>
            <person name="Davidsen T.M."/>
            <person name="Wayne K.J."/>
            <person name="Tettelin H."/>
            <person name="Glass J.I."/>
            <person name="Rusch D."/>
            <person name="Podicherti R."/>
            <person name="Tsui H.-C.T."/>
            <person name="Winkler M.E."/>
        </authorList>
    </citation>
    <scope>NUCLEOTIDE SEQUENCE</scope>
</reference>
<accession>A0A381T901</accession>
<evidence type="ECO:0008006" key="2">
    <source>
        <dbReference type="Google" id="ProtNLM"/>
    </source>
</evidence>
<feature type="non-terminal residue" evidence="1">
    <location>
        <position position="64"/>
    </location>
</feature>
<name>A0A381T901_9ZZZZ</name>
<dbReference type="Gene3D" id="3.40.50.1100">
    <property type="match status" value="1"/>
</dbReference>
<dbReference type="InterPro" id="IPR036052">
    <property type="entry name" value="TrpB-like_PALP_sf"/>
</dbReference>
<proteinExistence type="predicted"/>
<dbReference type="AlphaFoldDB" id="A0A381T901"/>
<organism evidence="1">
    <name type="scientific">marine metagenome</name>
    <dbReference type="NCBI Taxonomy" id="408172"/>
    <lineage>
        <taxon>unclassified sequences</taxon>
        <taxon>metagenomes</taxon>
        <taxon>ecological metagenomes</taxon>
    </lineage>
</organism>